<reference evidence="2 3" key="1">
    <citation type="journal article" date="2017" name="BMC Biol.">
        <title>Genomic innovations, transcriptional plasticity and gene loss underlying the evolution and divergence of two highly polyphagous and invasive Helicoverpa pest species.</title>
        <authorList>
            <person name="Pearce S.L."/>
            <person name="Clarke D.F."/>
            <person name="East P.D."/>
            <person name="Elfekih S."/>
            <person name="Gordon K.H."/>
            <person name="Jermiin L.S."/>
            <person name="McGaughran A."/>
            <person name="Oakeshott J.G."/>
            <person name="Papanikolaou A."/>
            <person name="Perera O.P."/>
            <person name="Rane R.V."/>
            <person name="Richards S."/>
            <person name="Tay W.T."/>
            <person name="Walsh T.K."/>
            <person name="Anderson A."/>
            <person name="Anderson C.J."/>
            <person name="Asgari S."/>
            <person name="Board P.G."/>
            <person name="Bretschneider A."/>
            <person name="Campbell P.M."/>
            <person name="Chertemps T."/>
            <person name="Christeller J.T."/>
            <person name="Coppin C.W."/>
            <person name="Downes S.J."/>
            <person name="Duan G."/>
            <person name="Farnsworth C.A."/>
            <person name="Good R.T."/>
            <person name="Han L.B."/>
            <person name="Han Y.C."/>
            <person name="Hatje K."/>
            <person name="Horne I."/>
            <person name="Huang Y.P."/>
            <person name="Hughes D.S."/>
            <person name="Jacquin-Joly E."/>
            <person name="James W."/>
            <person name="Jhangiani S."/>
            <person name="Kollmar M."/>
            <person name="Kuwar S.S."/>
            <person name="Li S."/>
            <person name="Liu N.Y."/>
            <person name="Maibeche M.T."/>
            <person name="Miller J.R."/>
            <person name="Montagne N."/>
            <person name="Perry T."/>
            <person name="Qu J."/>
            <person name="Song S.V."/>
            <person name="Sutton G.G."/>
            <person name="Vogel H."/>
            <person name="Walenz B.P."/>
            <person name="Xu W."/>
            <person name="Zhang H.J."/>
            <person name="Zou Z."/>
            <person name="Batterham P."/>
            <person name="Edwards O.R."/>
            <person name="Feyereisen R."/>
            <person name="Gibbs R.A."/>
            <person name="Heckel D.G."/>
            <person name="McGrath A."/>
            <person name="Robin C."/>
            <person name="Scherer S.E."/>
            <person name="Worley K.C."/>
            <person name="Wu Y.D."/>
        </authorList>
    </citation>
    <scope>NUCLEOTIDE SEQUENCE [LARGE SCALE GENOMIC DNA]</scope>
    <source>
        <strain evidence="2">Harm_GR_Male_#8</strain>
        <tissue evidence="2">Whole organism</tissue>
    </source>
</reference>
<feature type="compositionally biased region" description="Basic residues" evidence="1">
    <location>
        <begin position="8"/>
        <end position="26"/>
    </location>
</feature>
<gene>
    <name evidence="2" type="primary">HaOG211742</name>
    <name evidence="2" type="ORF">B5X24_HaOG211742</name>
</gene>
<proteinExistence type="predicted"/>
<feature type="compositionally biased region" description="Low complexity" evidence="1">
    <location>
        <begin position="139"/>
        <end position="157"/>
    </location>
</feature>
<dbReference type="EMBL" id="KZ150209">
    <property type="protein sequence ID" value="PZC72217.1"/>
    <property type="molecule type" value="Genomic_DNA"/>
</dbReference>
<feature type="compositionally biased region" description="Basic residues" evidence="1">
    <location>
        <begin position="113"/>
        <end position="138"/>
    </location>
</feature>
<evidence type="ECO:0000256" key="1">
    <source>
        <dbReference type="SAM" id="MobiDB-lite"/>
    </source>
</evidence>
<sequence length="157" mass="18691">MRTSGRAKTQKRSYKHVRINKKKSNKTKASSNWDWSDDVSNLFLDNINDVIRQNKTRRAEGRGCWKIMPRDSCEVYKDRRRRLETRRKFKDDRMSDDTSFCSESQMDEEDRRRPAKRNPKRRVPPKKVSKAKHKRRYTTSRSSSYTTSTSMTSGSDM</sequence>
<feature type="region of interest" description="Disordered" evidence="1">
    <location>
        <begin position="84"/>
        <end position="157"/>
    </location>
</feature>
<evidence type="ECO:0000313" key="2">
    <source>
        <dbReference type="EMBL" id="PZC72217.1"/>
    </source>
</evidence>
<protein>
    <submittedName>
        <fullName evidence="2">Uncharacterized protein</fullName>
    </submittedName>
</protein>
<evidence type="ECO:0000313" key="3">
    <source>
        <dbReference type="Proteomes" id="UP000249218"/>
    </source>
</evidence>
<name>A0A2W1BG92_HELAM</name>
<dbReference type="AlphaFoldDB" id="A0A2W1BG92"/>
<feature type="region of interest" description="Disordered" evidence="1">
    <location>
        <begin position="1"/>
        <end position="32"/>
    </location>
</feature>
<accession>A0A2W1BG92</accession>
<keyword evidence="3" id="KW-1185">Reference proteome</keyword>
<organism evidence="2 3">
    <name type="scientific">Helicoverpa armigera</name>
    <name type="common">Cotton bollworm</name>
    <name type="synonym">Heliothis armigera</name>
    <dbReference type="NCBI Taxonomy" id="29058"/>
    <lineage>
        <taxon>Eukaryota</taxon>
        <taxon>Metazoa</taxon>
        <taxon>Ecdysozoa</taxon>
        <taxon>Arthropoda</taxon>
        <taxon>Hexapoda</taxon>
        <taxon>Insecta</taxon>
        <taxon>Pterygota</taxon>
        <taxon>Neoptera</taxon>
        <taxon>Endopterygota</taxon>
        <taxon>Lepidoptera</taxon>
        <taxon>Glossata</taxon>
        <taxon>Ditrysia</taxon>
        <taxon>Noctuoidea</taxon>
        <taxon>Noctuidae</taxon>
        <taxon>Heliothinae</taxon>
        <taxon>Helicoverpa</taxon>
    </lineage>
</organism>
<dbReference type="OrthoDB" id="7475823at2759"/>
<dbReference type="Proteomes" id="UP000249218">
    <property type="component" value="Unassembled WGS sequence"/>
</dbReference>